<protein>
    <submittedName>
        <fullName evidence="2">Uncharacterized protein</fullName>
    </submittedName>
</protein>
<evidence type="ECO:0000313" key="3">
    <source>
        <dbReference type="Proteomes" id="UP000026961"/>
    </source>
</evidence>
<dbReference type="HOGENOM" id="CLU_1868312_0_0_1"/>
<feature type="compositionally biased region" description="Gly residues" evidence="1">
    <location>
        <begin position="11"/>
        <end position="20"/>
    </location>
</feature>
<feature type="region of interest" description="Disordered" evidence="1">
    <location>
        <begin position="1"/>
        <end position="39"/>
    </location>
</feature>
<accession>A0A0E0BRF2</accession>
<dbReference type="EnsemblPlants" id="OGLUM12G10100.1">
    <property type="protein sequence ID" value="OGLUM12G10100.1"/>
    <property type="gene ID" value="OGLUM12G10100"/>
</dbReference>
<evidence type="ECO:0000256" key="1">
    <source>
        <dbReference type="SAM" id="MobiDB-lite"/>
    </source>
</evidence>
<reference evidence="2" key="1">
    <citation type="submission" date="2015-04" db="UniProtKB">
        <authorList>
            <consortium name="EnsemblPlants"/>
        </authorList>
    </citation>
    <scope>IDENTIFICATION</scope>
</reference>
<dbReference type="Gramene" id="OGLUM12G10100.1">
    <property type="protein sequence ID" value="OGLUM12G10100.1"/>
    <property type="gene ID" value="OGLUM12G10100"/>
</dbReference>
<name>A0A0E0BRF2_9ORYZ</name>
<proteinExistence type="predicted"/>
<dbReference type="AlphaFoldDB" id="A0A0E0BRF2"/>
<dbReference type="Proteomes" id="UP000026961">
    <property type="component" value="Chromosome 12"/>
</dbReference>
<reference evidence="2" key="2">
    <citation type="submission" date="2018-05" db="EMBL/GenBank/DDBJ databases">
        <title>OgluRS3 (Oryza glumaepatula Reference Sequence Version 3).</title>
        <authorList>
            <person name="Zhang J."/>
            <person name="Kudrna D."/>
            <person name="Lee S."/>
            <person name="Talag J."/>
            <person name="Welchert J."/>
            <person name="Wing R.A."/>
        </authorList>
    </citation>
    <scope>NUCLEOTIDE SEQUENCE [LARGE SCALE GENOMIC DNA]</scope>
</reference>
<evidence type="ECO:0000313" key="2">
    <source>
        <dbReference type="EnsemblPlants" id="OGLUM12G10100.1"/>
    </source>
</evidence>
<sequence>MATPVVMAVGGRSGWQGGAEGRQRESSSPSPPTPRPRILVVGVKGGEGLQGEAGRRGRQGDGWCLLTSPPPLHAWLQQAAPATQARGEEVEDDDNNADDAKSGFVDPRASLTGVLASSCPAHWPPHRLQVIGGVADR</sequence>
<feature type="region of interest" description="Disordered" evidence="1">
    <location>
        <begin position="78"/>
        <end position="105"/>
    </location>
</feature>
<organism evidence="2">
    <name type="scientific">Oryza glumipatula</name>
    <dbReference type="NCBI Taxonomy" id="40148"/>
    <lineage>
        <taxon>Eukaryota</taxon>
        <taxon>Viridiplantae</taxon>
        <taxon>Streptophyta</taxon>
        <taxon>Embryophyta</taxon>
        <taxon>Tracheophyta</taxon>
        <taxon>Spermatophyta</taxon>
        <taxon>Magnoliopsida</taxon>
        <taxon>Liliopsida</taxon>
        <taxon>Poales</taxon>
        <taxon>Poaceae</taxon>
        <taxon>BOP clade</taxon>
        <taxon>Oryzoideae</taxon>
        <taxon>Oryzeae</taxon>
        <taxon>Oryzinae</taxon>
        <taxon>Oryza</taxon>
    </lineage>
</organism>
<keyword evidence="3" id="KW-1185">Reference proteome</keyword>